<dbReference type="PANTHER" id="PTHR13887">
    <property type="entry name" value="GLUTATHIONE S-TRANSFERASE KAPPA"/>
    <property type="match status" value="1"/>
</dbReference>
<evidence type="ECO:0000256" key="5">
    <source>
        <dbReference type="ARBA" id="ARBA00023284"/>
    </source>
</evidence>
<reference evidence="8" key="1">
    <citation type="submission" date="2017-09" db="EMBL/GenBank/DDBJ databases">
        <title>Depth-based differentiation of microbial function through sediment-hosted aquifers and enrichment of novel symbionts in the deep terrestrial subsurface.</title>
        <authorList>
            <person name="Probst A.J."/>
            <person name="Ladd B."/>
            <person name="Jarett J.K."/>
            <person name="Geller-Mcgrath D.E."/>
            <person name="Sieber C.M.K."/>
            <person name="Emerson J.B."/>
            <person name="Anantharaman K."/>
            <person name="Thomas B.C."/>
            <person name="Malmstrom R."/>
            <person name="Stieglmeier M."/>
            <person name="Klingl A."/>
            <person name="Woyke T."/>
            <person name="Ryan C.M."/>
            <person name="Banfield J.F."/>
        </authorList>
    </citation>
    <scope>NUCLEOTIDE SEQUENCE [LARGE SCALE GENOMIC DNA]</scope>
</reference>
<dbReference type="Gene3D" id="3.40.30.10">
    <property type="entry name" value="Glutaredoxin"/>
    <property type="match status" value="1"/>
</dbReference>
<dbReference type="Proteomes" id="UP000229894">
    <property type="component" value="Unassembled WGS sequence"/>
</dbReference>
<keyword evidence="3" id="KW-0560">Oxidoreductase</keyword>
<evidence type="ECO:0000256" key="4">
    <source>
        <dbReference type="ARBA" id="ARBA00023157"/>
    </source>
</evidence>
<evidence type="ECO:0000313" key="7">
    <source>
        <dbReference type="EMBL" id="PIV10314.1"/>
    </source>
</evidence>
<evidence type="ECO:0000256" key="1">
    <source>
        <dbReference type="ARBA" id="ARBA00005791"/>
    </source>
</evidence>
<protein>
    <recommendedName>
        <fullName evidence="6">Thioredoxin-like fold domain-containing protein</fullName>
    </recommendedName>
</protein>
<evidence type="ECO:0000256" key="2">
    <source>
        <dbReference type="ARBA" id="ARBA00022729"/>
    </source>
</evidence>
<dbReference type="SUPFAM" id="SSF52833">
    <property type="entry name" value="Thioredoxin-like"/>
    <property type="match status" value="1"/>
</dbReference>
<sequence>MLNKRTIIFGLVALVALAGIIWYGSRQDSTIGEQAAALLRGGLFPKEEPSQLIEEEFILGNPEAPVTIIEYSSHFCGACVNFHSETLPLIMEKYIKNGQVKLIPRRLSPSELGQTLLCAQEQNKFQLVDDYLFEHAQELLEQTSQAASEEELNAIVAKWLKAVAGNSGLNQADFDQCFDSDKYHQKIVNWFDQAEAAGVEATPTFFINGQMIVGSQPYSQFEKIIEDEL</sequence>
<evidence type="ECO:0000259" key="6">
    <source>
        <dbReference type="Pfam" id="PF13462"/>
    </source>
</evidence>
<dbReference type="InterPro" id="IPR017937">
    <property type="entry name" value="Thioredoxin_CS"/>
</dbReference>
<dbReference type="AlphaFoldDB" id="A0A2M7BUS2"/>
<dbReference type="Pfam" id="PF13462">
    <property type="entry name" value="Thioredoxin_4"/>
    <property type="match status" value="1"/>
</dbReference>
<dbReference type="EMBL" id="PEUX01000028">
    <property type="protein sequence ID" value="PIV10314.1"/>
    <property type="molecule type" value="Genomic_DNA"/>
</dbReference>
<dbReference type="PANTHER" id="PTHR13887:SF14">
    <property type="entry name" value="DISULFIDE BOND FORMATION PROTEIN D"/>
    <property type="match status" value="1"/>
</dbReference>
<dbReference type="InterPro" id="IPR012336">
    <property type="entry name" value="Thioredoxin-like_fold"/>
</dbReference>
<keyword evidence="2" id="KW-0732">Signal</keyword>
<dbReference type="PROSITE" id="PS00194">
    <property type="entry name" value="THIOREDOXIN_1"/>
    <property type="match status" value="1"/>
</dbReference>
<dbReference type="GO" id="GO:0016491">
    <property type="term" value="F:oxidoreductase activity"/>
    <property type="evidence" value="ECO:0007669"/>
    <property type="project" value="UniProtKB-KW"/>
</dbReference>
<accession>A0A2M7BUS2</accession>
<proteinExistence type="inferred from homology"/>
<comment type="similarity">
    <text evidence="1">Belongs to the thioredoxin family. DsbA subfamily.</text>
</comment>
<organism evidence="7 8">
    <name type="scientific">Candidatus Portnoybacteria bacterium CG03_land_8_20_14_0_80_41_10</name>
    <dbReference type="NCBI Taxonomy" id="1974808"/>
    <lineage>
        <taxon>Bacteria</taxon>
        <taxon>Candidatus Portnoyibacteriota</taxon>
    </lineage>
</organism>
<gene>
    <name evidence="7" type="ORF">COS49_01190</name>
</gene>
<evidence type="ECO:0000313" key="8">
    <source>
        <dbReference type="Proteomes" id="UP000229894"/>
    </source>
</evidence>
<keyword evidence="4" id="KW-1015">Disulfide bond</keyword>
<comment type="caution">
    <text evidence="7">The sequence shown here is derived from an EMBL/GenBank/DDBJ whole genome shotgun (WGS) entry which is preliminary data.</text>
</comment>
<name>A0A2M7BUS2_9BACT</name>
<keyword evidence="5" id="KW-0676">Redox-active center</keyword>
<feature type="domain" description="Thioredoxin-like fold" evidence="6">
    <location>
        <begin position="55"/>
        <end position="227"/>
    </location>
</feature>
<dbReference type="InterPro" id="IPR036249">
    <property type="entry name" value="Thioredoxin-like_sf"/>
</dbReference>
<evidence type="ECO:0000256" key="3">
    <source>
        <dbReference type="ARBA" id="ARBA00023002"/>
    </source>
</evidence>